<protein>
    <recommendedName>
        <fullName evidence="8">Epidermal growth factor receptor substrate 15-like 1</fullName>
    </recommendedName>
</protein>
<reference evidence="6" key="1">
    <citation type="submission" date="2022-06" db="EMBL/GenBank/DDBJ databases">
        <authorList>
            <person name="Berger JAMES D."/>
            <person name="Berger JAMES D."/>
        </authorList>
    </citation>
    <scope>NUCLEOTIDE SEQUENCE [LARGE SCALE GENOMIC DNA]</scope>
</reference>
<sequence>MTYDISVPDAYRYRVIFDQLQPTYGKLSGEKIREVFLKSQLPVETLGKIWDLSDIDNDGCLDQSEFIIAMHLVHRSLNGESLPDKLPQSLIPPDKEGYFSNTTTTTTASNHPALCSPAMTTSESDFSLALVPIQSTTATSELLSPKMGNVRDSSALALVAFSTGVDTFTTQSTHTIPSVWSLSSHHHHQPYLQSYIFPDWAISSEEHAKNSRVFAAIDLDADGLVSGPEVRDILMRSGLPQDILAQIWELVDIQNTGLLNSEQFTVAMHLATEQLSGGLSARSLPTVLPPSLIPPSLRPTPPDPSIFEESNKLIAEIEALNREKSAVESAYATLANDSQRRASEATAKQRTIDTLNHTSRYLANQRIEAERRLADYHRGKESLEGVLNDIKNHVMNERQKVEEMRMKINSQQASTKSQKEEITCLRNELNELIREEAMLQDKIAENQRRLEQIEKENRLAQSRVDQANMKLGTLESTRSQLLEVLEQYNGLLNGDENAKEPDEARVKSLLSDESPEGSLRSIDTGLGGITWSNSFGPMTTTSTAFGQSTLSAFDTTRAMNTGAQSVPLPVMLTNPLPRGGDWKTNDEKGRLNSSLGFPFPSDPFDTISGDPFKVPSKGNDFHKVSTDDPFNSLPITNDPFEDSDPFGLDPFGLPYLSMDKSKKSTANAAASAFDPFKPDTICPTTLPGNSLLGADFDAVFGPSNSGGISNMTDPFGSDPFAAPPVTSSLFMGSSTDNMTSGNREVKNNNNNRAIFGRKSPPPRPKTQPTPGKSRAFKSMESTSSFADIRSAAGGCEEGDAANDDLGNYYYSSATTGNSIRTRKRLTTTTPGNSIPPPTKSLSAFSLMKPKSSSKAKKDLQNHHSASSTASPSANRKNISKSSDVIILSDEARLSWAIMESQRLAQIEEEARRQEEADLELALRLSQLDSSGRH</sequence>
<dbReference type="WBParaSite" id="TREG1_4420.1">
    <property type="protein sequence ID" value="TREG1_4420.1"/>
    <property type="gene ID" value="TREG1_4420"/>
</dbReference>
<dbReference type="GO" id="GO:0005509">
    <property type="term" value="F:calcium ion binding"/>
    <property type="evidence" value="ECO:0007669"/>
    <property type="project" value="InterPro"/>
</dbReference>
<dbReference type="Proteomes" id="UP000050795">
    <property type="component" value="Unassembled WGS sequence"/>
</dbReference>
<feature type="domain" description="EF-hand" evidence="5">
    <location>
        <begin position="205"/>
        <end position="240"/>
    </location>
</feature>
<name>A0AA85JSI1_TRIRE</name>
<accession>A0AA85JSI1</accession>
<dbReference type="PROSITE" id="PS00018">
    <property type="entry name" value="EF_HAND_1"/>
    <property type="match status" value="2"/>
</dbReference>
<dbReference type="SMART" id="SM00054">
    <property type="entry name" value="EFh"/>
    <property type="match status" value="3"/>
</dbReference>
<dbReference type="GO" id="GO:0005886">
    <property type="term" value="C:plasma membrane"/>
    <property type="evidence" value="ECO:0007669"/>
    <property type="project" value="TreeGrafter"/>
</dbReference>
<dbReference type="PROSITE" id="PS50222">
    <property type="entry name" value="EF_HAND_2"/>
    <property type="match status" value="2"/>
</dbReference>
<feature type="compositionally biased region" description="Low complexity" evidence="3">
    <location>
        <begin position="864"/>
        <end position="873"/>
    </location>
</feature>
<dbReference type="GO" id="GO:0006897">
    <property type="term" value="P:endocytosis"/>
    <property type="evidence" value="ECO:0007669"/>
    <property type="project" value="TreeGrafter"/>
</dbReference>
<dbReference type="Gene3D" id="1.10.238.10">
    <property type="entry name" value="EF-hand"/>
    <property type="match status" value="2"/>
</dbReference>
<dbReference type="SMART" id="SM00027">
    <property type="entry name" value="EH"/>
    <property type="match status" value="2"/>
</dbReference>
<evidence type="ECO:0000259" key="4">
    <source>
        <dbReference type="PROSITE" id="PS50031"/>
    </source>
</evidence>
<evidence type="ECO:0000313" key="7">
    <source>
        <dbReference type="WBParaSite" id="TREG1_4420.1"/>
    </source>
</evidence>
<feature type="domain" description="EF-hand" evidence="5">
    <location>
        <begin position="41"/>
        <end position="76"/>
    </location>
</feature>
<feature type="region of interest" description="Disordered" evidence="3">
    <location>
        <begin position="734"/>
        <end position="778"/>
    </location>
</feature>
<evidence type="ECO:0000313" key="6">
    <source>
        <dbReference type="Proteomes" id="UP000050795"/>
    </source>
</evidence>
<dbReference type="InterPro" id="IPR002048">
    <property type="entry name" value="EF_hand_dom"/>
</dbReference>
<reference evidence="7" key="2">
    <citation type="submission" date="2023-11" db="UniProtKB">
        <authorList>
            <consortium name="WormBaseParasite"/>
        </authorList>
    </citation>
    <scope>IDENTIFICATION</scope>
</reference>
<evidence type="ECO:0000256" key="3">
    <source>
        <dbReference type="SAM" id="MobiDB-lite"/>
    </source>
</evidence>
<keyword evidence="1" id="KW-0106">Calcium</keyword>
<organism evidence="6 7">
    <name type="scientific">Trichobilharzia regenti</name>
    <name type="common">Nasal bird schistosome</name>
    <dbReference type="NCBI Taxonomy" id="157069"/>
    <lineage>
        <taxon>Eukaryota</taxon>
        <taxon>Metazoa</taxon>
        <taxon>Spiralia</taxon>
        <taxon>Lophotrochozoa</taxon>
        <taxon>Platyhelminthes</taxon>
        <taxon>Trematoda</taxon>
        <taxon>Digenea</taxon>
        <taxon>Strigeidida</taxon>
        <taxon>Schistosomatoidea</taxon>
        <taxon>Schistosomatidae</taxon>
        <taxon>Trichobilharzia</taxon>
    </lineage>
</organism>
<evidence type="ECO:0000256" key="2">
    <source>
        <dbReference type="SAM" id="Coils"/>
    </source>
</evidence>
<keyword evidence="6" id="KW-1185">Reference proteome</keyword>
<dbReference type="InterPro" id="IPR003903">
    <property type="entry name" value="UIM_dom"/>
</dbReference>
<dbReference type="InterPro" id="IPR011992">
    <property type="entry name" value="EF-hand-dom_pair"/>
</dbReference>
<dbReference type="Pfam" id="PF12763">
    <property type="entry name" value="EH"/>
    <property type="match status" value="2"/>
</dbReference>
<dbReference type="PROSITE" id="PS50031">
    <property type="entry name" value="EH"/>
    <property type="match status" value="2"/>
</dbReference>
<feature type="domain" description="EH" evidence="4">
    <location>
        <begin position="206"/>
        <end position="299"/>
    </location>
</feature>
<dbReference type="PROSITE" id="PS50330">
    <property type="entry name" value="UIM"/>
    <property type="match status" value="1"/>
</dbReference>
<evidence type="ECO:0000259" key="5">
    <source>
        <dbReference type="PROSITE" id="PS50222"/>
    </source>
</evidence>
<dbReference type="AlphaFoldDB" id="A0AA85JSI1"/>
<dbReference type="GO" id="GO:0005737">
    <property type="term" value="C:cytoplasm"/>
    <property type="evidence" value="ECO:0007669"/>
    <property type="project" value="TreeGrafter"/>
</dbReference>
<dbReference type="SUPFAM" id="SSF47473">
    <property type="entry name" value="EF-hand"/>
    <property type="match status" value="2"/>
</dbReference>
<dbReference type="GO" id="GO:0016197">
    <property type="term" value="P:endosomal transport"/>
    <property type="evidence" value="ECO:0007669"/>
    <property type="project" value="TreeGrafter"/>
</dbReference>
<keyword evidence="2" id="KW-0175">Coiled coil</keyword>
<dbReference type="PANTHER" id="PTHR11216">
    <property type="entry name" value="EH DOMAIN"/>
    <property type="match status" value="1"/>
</dbReference>
<dbReference type="InterPro" id="IPR018247">
    <property type="entry name" value="EF_Hand_1_Ca_BS"/>
</dbReference>
<feature type="coiled-coil region" evidence="2">
    <location>
        <begin position="310"/>
        <end position="337"/>
    </location>
</feature>
<feature type="domain" description="EH" evidence="4">
    <location>
        <begin position="9"/>
        <end position="97"/>
    </location>
</feature>
<evidence type="ECO:0000256" key="1">
    <source>
        <dbReference type="ARBA" id="ARBA00022837"/>
    </source>
</evidence>
<dbReference type="InterPro" id="IPR000261">
    <property type="entry name" value="EH_dom"/>
</dbReference>
<dbReference type="CDD" id="cd00052">
    <property type="entry name" value="EH"/>
    <property type="match status" value="2"/>
</dbReference>
<evidence type="ECO:0008006" key="8">
    <source>
        <dbReference type="Google" id="ProtNLM"/>
    </source>
</evidence>
<feature type="coiled-coil region" evidence="2">
    <location>
        <begin position="387"/>
        <end position="470"/>
    </location>
</feature>
<proteinExistence type="predicted"/>
<dbReference type="PANTHER" id="PTHR11216:SF174">
    <property type="entry name" value="GH06923P"/>
    <property type="match status" value="1"/>
</dbReference>
<feature type="region of interest" description="Disordered" evidence="3">
    <location>
        <begin position="820"/>
        <end position="877"/>
    </location>
</feature>